<name>A0A0G0TT28_9BACT</name>
<dbReference type="InterPro" id="IPR002687">
    <property type="entry name" value="Nop_dom"/>
</dbReference>
<dbReference type="InterPro" id="IPR042239">
    <property type="entry name" value="Nop_C"/>
</dbReference>
<feature type="domain" description="Nop" evidence="2">
    <location>
        <begin position="195"/>
        <end position="307"/>
    </location>
</feature>
<dbReference type="AlphaFoldDB" id="A0A0G0TT28"/>
<dbReference type="InterPro" id="IPR012976">
    <property type="entry name" value="NOSIC"/>
</dbReference>
<evidence type="ECO:0000259" key="2">
    <source>
        <dbReference type="PROSITE" id="PS51358"/>
    </source>
</evidence>
<dbReference type="SUPFAM" id="SSF89124">
    <property type="entry name" value="Nop domain"/>
    <property type="match status" value="1"/>
</dbReference>
<accession>A0A0G0TT28</accession>
<dbReference type="GO" id="GO:0031428">
    <property type="term" value="C:box C/D methylation guide snoRNP complex"/>
    <property type="evidence" value="ECO:0007669"/>
    <property type="project" value="InterPro"/>
</dbReference>
<dbReference type="InterPro" id="IPR036070">
    <property type="entry name" value="Nop_dom_sf"/>
</dbReference>
<protein>
    <submittedName>
        <fullName evidence="3">Nop58p-like protein pre mRNA splicing protein</fullName>
    </submittedName>
</protein>
<proteinExistence type="inferred from homology"/>
<dbReference type="PANTHER" id="PTHR10894:SF0">
    <property type="entry name" value="NUCLEOLAR PROTEIN 56"/>
    <property type="match status" value="1"/>
</dbReference>
<dbReference type="SMART" id="SM00931">
    <property type="entry name" value="NOSIC"/>
    <property type="match status" value="1"/>
</dbReference>
<dbReference type="Pfam" id="PF01798">
    <property type="entry name" value="Nop"/>
    <property type="match status" value="1"/>
</dbReference>
<dbReference type="Proteomes" id="UP000034749">
    <property type="component" value="Unassembled WGS sequence"/>
</dbReference>
<dbReference type="PROSITE" id="PS51358">
    <property type="entry name" value="NOP"/>
    <property type="match status" value="1"/>
</dbReference>
<dbReference type="PATRIC" id="fig|1618734.3.peg.706"/>
<dbReference type="EMBL" id="LBZW01000043">
    <property type="protein sequence ID" value="KKR78011.1"/>
    <property type="molecule type" value="Genomic_DNA"/>
</dbReference>
<evidence type="ECO:0000256" key="1">
    <source>
        <dbReference type="ARBA" id="ARBA00009211"/>
    </source>
</evidence>
<gene>
    <name evidence="3" type="ORF">UU24_C0043G0002</name>
</gene>
<dbReference type="InterPro" id="IPR045056">
    <property type="entry name" value="Nop56/Nop58"/>
</dbReference>
<dbReference type="GO" id="GO:0030515">
    <property type="term" value="F:snoRNA binding"/>
    <property type="evidence" value="ECO:0007669"/>
    <property type="project" value="InterPro"/>
</dbReference>
<organism evidence="3 4">
    <name type="scientific">Candidatus Nomurabacteria bacterium GW2011_GWA2_40_9</name>
    <dbReference type="NCBI Taxonomy" id="1618734"/>
    <lineage>
        <taxon>Bacteria</taxon>
        <taxon>Candidatus Nomuraibacteriota</taxon>
    </lineage>
</organism>
<dbReference type="PANTHER" id="PTHR10894">
    <property type="entry name" value="NUCLEOLAR PROTEIN 5 NUCLEOLAR PROTEIN NOP5 NOP58"/>
    <property type="match status" value="1"/>
</dbReference>
<comment type="similarity">
    <text evidence="1">Belongs to the NOP5/NOP56 family.</text>
</comment>
<evidence type="ECO:0000313" key="4">
    <source>
        <dbReference type="Proteomes" id="UP000034749"/>
    </source>
</evidence>
<reference evidence="3 4" key="1">
    <citation type="journal article" date="2015" name="Nature">
        <title>rRNA introns, odd ribosomes, and small enigmatic genomes across a large radiation of phyla.</title>
        <authorList>
            <person name="Brown C.T."/>
            <person name="Hug L.A."/>
            <person name="Thomas B.C."/>
            <person name="Sharon I."/>
            <person name="Castelle C.J."/>
            <person name="Singh A."/>
            <person name="Wilkins M.J."/>
            <person name="Williams K.H."/>
            <person name="Banfield J.F."/>
        </authorList>
    </citation>
    <scope>NUCLEOTIDE SEQUENCE [LARGE SCALE GENOMIC DNA]</scope>
</reference>
<comment type="caution">
    <text evidence="3">The sequence shown here is derived from an EMBL/GenBank/DDBJ whole genome shotgun (WGS) entry which is preliminary data.</text>
</comment>
<dbReference type="Gene3D" id="1.10.287.4070">
    <property type="match status" value="1"/>
</dbReference>
<evidence type="ECO:0000313" key="3">
    <source>
        <dbReference type="EMBL" id="KKR78011.1"/>
    </source>
</evidence>
<dbReference type="Gene3D" id="1.10.246.90">
    <property type="entry name" value="Nop domain"/>
    <property type="match status" value="1"/>
</dbReference>
<sequence length="307" mass="35675">MQPKFIFSNIIGTFVFSEQFTIFDKILFRNIEEYKNKGKAEVILKNKYKNLKDPEKKELMRMLSVFNSKEFFPDFHRKSIELTKERIKLSVKDDLLVIQAIDSIEENNKVVNLLTRRLREWYSHYNPEFSRYVSDNEKFIELLMGKKDKKTEESMGADLSRENMEPIIDLIKQIDSQYKLRGRQEQYLEKLMKKNCPNLTAVAGVTIGAKLIEHANSLKHLAELPASVIQLLGAEKALFRHMKTGAKSPKYGILHEHPLISQAKKSEHGKTARALADKIAIAARIDYFKGKFIGDQLRKELEIKLKK</sequence>